<organism evidence="1 2">
    <name type="scientific">Aureliella helgolandensis</name>
    <dbReference type="NCBI Taxonomy" id="2527968"/>
    <lineage>
        <taxon>Bacteria</taxon>
        <taxon>Pseudomonadati</taxon>
        <taxon>Planctomycetota</taxon>
        <taxon>Planctomycetia</taxon>
        <taxon>Pirellulales</taxon>
        <taxon>Pirellulaceae</taxon>
        <taxon>Aureliella</taxon>
    </lineage>
</organism>
<dbReference type="AlphaFoldDB" id="A0A518G5K8"/>
<evidence type="ECO:0000313" key="1">
    <source>
        <dbReference type="EMBL" id="QDV23876.1"/>
    </source>
</evidence>
<name>A0A518G5K8_9BACT</name>
<protein>
    <submittedName>
        <fullName evidence="1">Uncharacterized protein</fullName>
    </submittedName>
</protein>
<keyword evidence="2" id="KW-1185">Reference proteome</keyword>
<proteinExistence type="predicted"/>
<dbReference type="EMBL" id="CP036298">
    <property type="protein sequence ID" value="QDV23876.1"/>
    <property type="molecule type" value="Genomic_DNA"/>
</dbReference>
<dbReference type="KEGG" id="ahel:Q31a_21850"/>
<accession>A0A518G5K8</accession>
<dbReference type="Proteomes" id="UP000318017">
    <property type="component" value="Chromosome"/>
</dbReference>
<sequence length="69" mass="7685">MADIPLPVVLQGSRCLGCKYRRLITSGSGSVFLLCQYGLVEESWPKYPSQPVAECRHFQEARIATKLGE</sequence>
<reference evidence="1 2" key="1">
    <citation type="submission" date="2019-02" db="EMBL/GenBank/DDBJ databases">
        <title>Deep-cultivation of Planctomycetes and their phenomic and genomic characterization uncovers novel biology.</title>
        <authorList>
            <person name="Wiegand S."/>
            <person name="Jogler M."/>
            <person name="Boedeker C."/>
            <person name="Pinto D."/>
            <person name="Vollmers J."/>
            <person name="Rivas-Marin E."/>
            <person name="Kohn T."/>
            <person name="Peeters S.H."/>
            <person name="Heuer A."/>
            <person name="Rast P."/>
            <person name="Oberbeckmann S."/>
            <person name="Bunk B."/>
            <person name="Jeske O."/>
            <person name="Meyerdierks A."/>
            <person name="Storesund J.E."/>
            <person name="Kallscheuer N."/>
            <person name="Luecker S."/>
            <person name="Lage O.M."/>
            <person name="Pohl T."/>
            <person name="Merkel B.J."/>
            <person name="Hornburger P."/>
            <person name="Mueller R.-W."/>
            <person name="Bruemmer F."/>
            <person name="Labrenz M."/>
            <person name="Spormann A.M."/>
            <person name="Op den Camp H."/>
            <person name="Overmann J."/>
            <person name="Amann R."/>
            <person name="Jetten M.S.M."/>
            <person name="Mascher T."/>
            <person name="Medema M.H."/>
            <person name="Devos D.P."/>
            <person name="Kaster A.-K."/>
            <person name="Ovreas L."/>
            <person name="Rohde M."/>
            <person name="Galperin M.Y."/>
            <person name="Jogler C."/>
        </authorList>
    </citation>
    <scope>NUCLEOTIDE SEQUENCE [LARGE SCALE GENOMIC DNA]</scope>
    <source>
        <strain evidence="1 2">Q31a</strain>
    </source>
</reference>
<gene>
    <name evidence="1" type="ORF">Q31a_21850</name>
</gene>
<dbReference type="OrthoDB" id="286082at2"/>
<evidence type="ECO:0000313" key="2">
    <source>
        <dbReference type="Proteomes" id="UP000318017"/>
    </source>
</evidence>